<dbReference type="SUPFAM" id="SSF53474">
    <property type="entry name" value="alpha/beta-Hydrolases"/>
    <property type="match status" value="1"/>
</dbReference>
<evidence type="ECO:0000313" key="4">
    <source>
        <dbReference type="EMBL" id="UUY01883.1"/>
    </source>
</evidence>
<dbReference type="PANTHER" id="PTHR22946:SF9">
    <property type="entry name" value="POLYKETIDE TRANSFERASE AF380"/>
    <property type="match status" value="1"/>
</dbReference>
<evidence type="ECO:0000256" key="2">
    <source>
        <dbReference type="ARBA" id="ARBA00022801"/>
    </source>
</evidence>
<dbReference type="PANTHER" id="PTHR22946">
    <property type="entry name" value="DIENELACTONE HYDROLASE DOMAIN-CONTAINING PROTEIN-RELATED"/>
    <property type="match status" value="1"/>
</dbReference>
<feature type="domain" description="Serine aminopeptidase S33" evidence="3">
    <location>
        <begin position="36"/>
        <end position="267"/>
    </location>
</feature>
<dbReference type="Proteomes" id="UP001058860">
    <property type="component" value="Chromosome"/>
</dbReference>
<dbReference type="Gene3D" id="3.40.50.1820">
    <property type="entry name" value="alpha/beta hydrolase"/>
    <property type="match status" value="1"/>
</dbReference>
<sequence length="306" mass="31967">MTSPAASAARTDVRFPSGETTCAAWLYAPAGGGDGPRPAVVLGHGLGAVKEMGLDAYARRFAAAGYVALAFDYRHFGESGGEPRQLLDPARQLDDWAAALAYVRGLPQVDADRVAIFGSSFGGGHAIVMAARDRRVAAAIAQCPFTLGIRSAMTIDPKGTVGVTVRALRDVAARVLGRPPVRVALAGAPGTPALMNAPDALAGYTALMPDDREVAGEVAARVALQIPLMRPGAKAKDVRCPILFCVCDKDTVAPVGPTLKYAAQAPRGEVVRYPVGHFDIYLGEPFERAVADQVAFLQRHVPVAAG</sequence>
<evidence type="ECO:0000313" key="5">
    <source>
        <dbReference type="Proteomes" id="UP001058860"/>
    </source>
</evidence>
<gene>
    <name evidence="4" type="ORF">LRS13_14240</name>
</gene>
<evidence type="ECO:0000259" key="3">
    <source>
        <dbReference type="Pfam" id="PF12146"/>
    </source>
</evidence>
<evidence type="ECO:0000256" key="1">
    <source>
        <dbReference type="ARBA" id="ARBA00008645"/>
    </source>
</evidence>
<protein>
    <submittedName>
        <fullName evidence="4">Alpha/beta hydrolase</fullName>
    </submittedName>
</protein>
<keyword evidence="5" id="KW-1185">Reference proteome</keyword>
<dbReference type="InterPro" id="IPR050261">
    <property type="entry name" value="FrsA_esterase"/>
</dbReference>
<dbReference type="InterPro" id="IPR022742">
    <property type="entry name" value="Hydrolase_4"/>
</dbReference>
<dbReference type="Pfam" id="PF12146">
    <property type="entry name" value="Hydrolase_4"/>
    <property type="match status" value="1"/>
</dbReference>
<accession>A0ABY5PB98</accession>
<proteinExistence type="inferred from homology"/>
<keyword evidence="2 4" id="KW-0378">Hydrolase</keyword>
<name>A0ABY5PB98_9ACTN</name>
<dbReference type="RefSeq" id="WP_353862424.1">
    <property type="nucleotide sequence ID" value="NZ_CP088295.1"/>
</dbReference>
<dbReference type="EMBL" id="CP088295">
    <property type="protein sequence ID" value="UUY01883.1"/>
    <property type="molecule type" value="Genomic_DNA"/>
</dbReference>
<comment type="similarity">
    <text evidence="1">Belongs to the AB hydrolase superfamily.</text>
</comment>
<dbReference type="InterPro" id="IPR029058">
    <property type="entry name" value="AB_hydrolase_fold"/>
</dbReference>
<organism evidence="4 5">
    <name type="scientific">Svornostia abyssi</name>
    <dbReference type="NCBI Taxonomy" id="2898438"/>
    <lineage>
        <taxon>Bacteria</taxon>
        <taxon>Bacillati</taxon>
        <taxon>Actinomycetota</taxon>
        <taxon>Thermoleophilia</taxon>
        <taxon>Solirubrobacterales</taxon>
        <taxon>Baekduiaceae</taxon>
        <taxon>Svornostia</taxon>
    </lineage>
</organism>
<reference evidence="5" key="1">
    <citation type="submission" date="2021-11" db="EMBL/GenBank/DDBJ databases">
        <title>Cultivation dependent microbiological survey of springs from the worlds oldest radium mine currently devoted to the extraction of radon-saturated water.</title>
        <authorList>
            <person name="Kapinusova G."/>
            <person name="Smrhova T."/>
            <person name="Strejcek M."/>
            <person name="Suman J."/>
            <person name="Jani K."/>
            <person name="Pajer P."/>
            <person name="Uhlik O."/>
        </authorList>
    </citation>
    <scope>NUCLEOTIDE SEQUENCE [LARGE SCALE GENOMIC DNA]</scope>
    <source>
        <strain evidence="5">J379</strain>
    </source>
</reference>
<dbReference type="GO" id="GO:0016787">
    <property type="term" value="F:hydrolase activity"/>
    <property type="evidence" value="ECO:0007669"/>
    <property type="project" value="UniProtKB-KW"/>
</dbReference>